<comment type="function">
    <text evidence="1 6">Required for the transposition of the insertion element.</text>
</comment>
<evidence type="ECO:0000256" key="6">
    <source>
        <dbReference type="RuleBase" id="RU365089"/>
    </source>
</evidence>
<dbReference type="PANTHER" id="PTHR33217:SF5">
    <property type="entry name" value="MUTATOR FAMILY TRANSPOSASE"/>
    <property type="match status" value="1"/>
</dbReference>
<proteinExistence type="inferred from homology"/>
<evidence type="ECO:0000256" key="4">
    <source>
        <dbReference type="ARBA" id="ARBA00023125"/>
    </source>
</evidence>
<dbReference type="GO" id="GO:0004803">
    <property type="term" value="F:transposase activity"/>
    <property type="evidence" value="ECO:0007669"/>
    <property type="project" value="UniProtKB-UniRule"/>
</dbReference>
<evidence type="ECO:0000256" key="1">
    <source>
        <dbReference type="ARBA" id="ARBA00002190"/>
    </source>
</evidence>
<evidence type="ECO:0000313" key="8">
    <source>
        <dbReference type="Proteomes" id="UP000011770"/>
    </source>
</evidence>
<dbReference type="Pfam" id="PF00872">
    <property type="entry name" value="Transposase_mut"/>
    <property type="match status" value="1"/>
</dbReference>
<sequence length="104" mass="12233">MKGFPDTIQSVFPKGQVQLCIVHMVRNSLKWVSYKQRKELALDLKAIYTSPSAEMAKKVLDDFSAKWDCQYPMNSKSWRSNWESIWPIHLIFVRRYIPLTPSNL</sequence>
<keyword evidence="3 6" id="KW-0815">Transposition</keyword>
<evidence type="ECO:0000256" key="2">
    <source>
        <dbReference type="ARBA" id="ARBA00010961"/>
    </source>
</evidence>
<keyword evidence="5 6" id="KW-0233">DNA recombination</keyword>
<accession>M3G3B2</accession>
<dbReference type="PANTHER" id="PTHR33217">
    <property type="entry name" value="TRANSPOSASE FOR INSERTION SEQUENCE ELEMENT IS1081"/>
    <property type="match status" value="1"/>
</dbReference>
<evidence type="ECO:0000313" key="7">
    <source>
        <dbReference type="EMBL" id="EMF80449.1"/>
    </source>
</evidence>
<gene>
    <name evidence="7" type="ORF">LEP1GSC188_0427</name>
</gene>
<keyword evidence="4 6" id="KW-0238">DNA-binding</keyword>
<dbReference type="Proteomes" id="UP000011770">
    <property type="component" value="Unassembled WGS sequence"/>
</dbReference>
<comment type="caution">
    <text evidence="7">The sequence shown here is derived from an EMBL/GenBank/DDBJ whole genome shotgun (WGS) entry which is preliminary data.</text>
</comment>
<reference evidence="7 8" key="1">
    <citation type="submission" date="2013-01" db="EMBL/GenBank/DDBJ databases">
        <authorList>
            <person name="Harkins D.M."/>
            <person name="Durkin A.S."/>
            <person name="Brinkac L.M."/>
            <person name="Haft D.H."/>
            <person name="Selengut J.D."/>
            <person name="Sanka R."/>
            <person name="DePew J."/>
            <person name="Purushe J."/>
            <person name="Tulsiani S.M."/>
            <person name="Graham G.C."/>
            <person name="Burns M.-A."/>
            <person name="Dohnt M.F."/>
            <person name="Smythe L.D."/>
            <person name="McKay D.B."/>
            <person name="Craig S.B."/>
            <person name="Vinetz J.M."/>
            <person name="Sutton G.G."/>
            <person name="Nierman W.C."/>
            <person name="Fouts D.E."/>
        </authorList>
    </citation>
    <scope>NUCLEOTIDE SEQUENCE [LARGE SCALE GENOMIC DNA]</scope>
    <source>
        <strain evidence="7 8">LT2116</strain>
    </source>
</reference>
<protein>
    <recommendedName>
        <fullName evidence="6">Mutator family transposase</fullName>
    </recommendedName>
</protein>
<keyword evidence="6" id="KW-0814">Transposable element</keyword>
<evidence type="ECO:0000256" key="5">
    <source>
        <dbReference type="ARBA" id="ARBA00023172"/>
    </source>
</evidence>
<name>M3G3B2_9LEPT</name>
<dbReference type="EMBL" id="AHOR02000054">
    <property type="protein sequence ID" value="EMF80449.1"/>
    <property type="molecule type" value="Genomic_DNA"/>
</dbReference>
<dbReference type="AlphaFoldDB" id="M3G3B2"/>
<evidence type="ECO:0000256" key="3">
    <source>
        <dbReference type="ARBA" id="ARBA00022578"/>
    </source>
</evidence>
<dbReference type="GO" id="GO:0006313">
    <property type="term" value="P:DNA transposition"/>
    <property type="evidence" value="ECO:0007669"/>
    <property type="project" value="UniProtKB-UniRule"/>
</dbReference>
<organism evidence="7 8">
    <name type="scientific">Leptospira weilii serovar Topaz str. LT2116</name>
    <dbReference type="NCBI Taxonomy" id="1088540"/>
    <lineage>
        <taxon>Bacteria</taxon>
        <taxon>Pseudomonadati</taxon>
        <taxon>Spirochaetota</taxon>
        <taxon>Spirochaetia</taxon>
        <taxon>Leptospirales</taxon>
        <taxon>Leptospiraceae</taxon>
        <taxon>Leptospira</taxon>
    </lineage>
</organism>
<dbReference type="InterPro" id="IPR001207">
    <property type="entry name" value="Transposase_mutator"/>
</dbReference>
<dbReference type="GO" id="GO:0003677">
    <property type="term" value="F:DNA binding"/>
    <property type="evidence" value="ECO:0007669"/>
    <property type="project" value="UniProtKB-UniRule"/>
</dbReference>
<comment type="similarity">
    <text evidence="2 6">Belongs to the transposase mutator family.</text>
</comment>